<reference evidence="3 4" key="2">
    <citation type="submission" date="2018-06" db="EMBL/GenBank/DDBJ databases">
        <title>Metagenomic assembly of (sub)arctic Cyanobacteria and their associated microbiome from non-axenic cultures.</title>
        <authorList>
            <person name="Baurain D."/>
        </authorList>
    </citation>
    <scope>NUCLEOTIDE SEQUENCE [LARGE SCALE GENOMIC DNA]</scope>
    <source>
        <strain evidence="3">ULC129bin1</strain>
    </source>
</reference>
<dbReference type="Proteomes" id="UP000249354">
    <property type="component" value="Unassembled WGS sequence"/>
</dbReference>
<proteinExistence type="predicted"/>
<protein>
    <recommendedName>
        <fullName evidence="2">Phosphatidic acid phosphatase type 2/haloperoxidase domain-containing protein</fullName>
    </recommendedName>
</protein>
<organism evidence="3 4">
    <name type="scientific">Leptolyngbya foveolarum</name>
    <dbReference type="NCBI Taxonomy" id="47253"/>
    <lineage>
        <taxon>Bacteria</taxon>
        <taxon>Bacillati</taxon>
        <taxon>Cyanobacteriota</taxon>
        <taxon>Cyanophyceae</taxon>
        <taxon>Leptolyngbyales</taxon>
        <taxon>Leptolyngbyaceae</taxon>
        <taxon>Leptolyngbya group</taxon>
        <taxon>Leptolyngbya</taxon>
    </lineage>
</organism>
<evidence type="ECO:0000256" key="1">
    <source>
        <dbReference type="SAM" id="Phobius"/>
    </source>
</evidence>
<keyword evidence="1" id="KW-0472">Membrane</keyword>
<keyword evidence="1" id="KW-0812">Transmembrane</keyword>
<feature type="transmembrane region" description="Helical" evidence="1">
    <location>
        <begin position="21"/>
        <end position="42"/>
    </location>
</feature>
<sequence>MTPAWTKRLPDAIAQLGPTRLISGAIALLLFSLLCALTQAQIGFSFEADLIVWLRENITGLWGNILSLCYYAGDTESAGVVTAIVVIYLFIKKWWQEGLWFSIATAGALYWVGIVFKPLFDKDRPPFERDPSIHGAAFPSGHATGNTILYFFIAYLLATQYPHLSRRFHLIVIGWLILMGLGSMRVGAHWATDIIGGYCLGFLWLMACMAMLHATPYLPWLKKLPRRKSR</sequence>
<dbReference type="PANTHER" id="PTHR14969">
    <property type="entry name" value="SPHINGOSINE-1-PHOSPHATE PHOSPHOHYDROLASE"/>
    <property type="match status" value="1"/>
</dbReference>
<dbReference type="Pfam" id="PF01569">
    <property type="entry name" value="PAP2"/>
    <property type="match status" value="1"/>
</dbReference>
<dbReference type="InterPro" id="IPR000326">
    <property type="entry name" value="PAP2/HPO"/>
</dbReference>
<comment type="caution">
    <text evidence="3">The sequence shown here is derived from an EMBL/GenBank/DDBJ whole genome shotgun (WGS) entry which is preliminary data.</text>
</comment>
<feature type="transmembrane region" description="Helical" evidence="1">
    <location>
        <begin position="194"/>
        <end position="220"/>
    </location>
</feature>
<feature type="transmembrane region" description="Helical" evidence="1">
    <location>
        <begin position="136"/>
        <end position="158"/>
    </location>
</feature>
<gene>
    <name evidence="3" type="ORF">DCF25_10585</name>
</gene>
<accession>A0A2W4W6Z3</accession>
<dbReference type="SMART" id="SM00014">
    <property type="entry name" value="acidPPc"/>
    <property type="match status" value="1"/>
</dbReference>
<dbReference type="EMBL" id="QBMC01000062">
    <property type="protein sequence ID" value="PZO17885.1"/>
    <property type="molecule type" value="Genomic_DNA"/>
</dbReference>
<dbReference type="PANTHER" id="PTHR14969:SF13">
    <property type="entry name" value="AT30094P"/>
    <property type="match status" value="1"/>
</dbReference>
<dbReference type="InterPro" id="IPR036938">
    <property type="entry name" value="PAP2/HPO_sf"/>
</dbReference>
<dbReference type="SUPFAM" id="SSF48317">
    <property type="entry name" value="Acid phosphatase/Vanadium-dependent haloperoxidase"/>
    <property type="match status" value="1"/>
</dbReference>
<evidence type="ECO:0000313" key="4">
    <source>
        <dbReference type="Proteomes" id="UP000249354"/>
    </source>
</evidence>
<dbReference type="CDD" id="cd03392">
    <property type="entry name" value="PAP2_like_2"/>
    <property type="match status" value="1"/>
</dbReference>
<dbReference type="Gene3D" id="1.20.144.10">
    <property type="entry name" value="Phosphatidic acid phosphatase type 2/haloperoxidase"/>
    <property type="match status" value="1"/>
</dbReference>
<feature type="transmembrane region" description="Helical" evidence="1">
    <location>
        <begin position="62"/>
        <end position="91"/>
    </location>
</feature>
<reference evidence="4" key="1">
    <citation type="submission" date="2018-04" db="EMBL/GenBank/DDBJ databases">
        <authorList>
            <person name="Cornet L."/>
        </authorList>
    </citation>
    <scope>NUCLEOTIDE SEQUENCE [LARGE SCALE GENOMIC DNA]</scope>
</reference>
<feature type="transmembrane region" description="Helical" evidence="1">
    <location>
        <begin position="170"/>
        <end position="188"/>
    </location>
</feature>
<evidence type="ECO:0000259" key="2">
    <source>
        <dbReference type="SMART" id="SM00014"/>
    </source>
</evidence>
<dbReference type="AlphaFoldDB" id="A0A2W4W6Z3"/>
<keyword evidence="1" id="KW-1133">Transmembrane helix</keyword>
<name>A0A2W4W6Z3_9CYAN</name>
<feature type="transmembrane region" description="Helical" evidence="1">
    <location>
        <begin position="98"/>
        <end position="116"/>
    </location>
</feature>
<feature type="domain" description="Phosphatidic acid phosphatase type 2/haloperoxidase" evidence="2">
    <location>
        <begin position="99"/>
        <end position="209"/>
    </location>
</feature>
<evidence type="ECO:0000313" key="3">
    <source>
        <dbReference type="EMBL" id="PZO17885.1"/>
    </source>
</evidence>